<dbReference type="InterPro" id="IPR036691">
    <property type="entry name" value="Endo/exonu/phosph_ase_sf"/>
</dbReference>
<name>A0A3B4FSD4_9CICH</name>
<evidence type="ECO:0008006" key="2">
    <source>
        <dbReference type="Google" id="ProtNLM"/>
    </source>
</evidence>
<dbReference type="SUPFAM" id="SSF56219">
    <property type="entry name" value="DNase I-like"/>
    <property type="match status" value="1"/>
</dbReference>
<sequence length="211" mass="23025">MTSTSVSGTIKLCSWNVQGLQKPTKRLAVGWVGQVFATSYSSFIRGVAILVSKKLAFQCLNCVKNDHGCYIIVKGTLLGKEVTFMNLYCPPGYSPSFLASSFATFAGIASADMGGDFNCHIDPVLDKRPSSSSPPSSQARMLPLLCSDYSFCDVWRQTDYWFIPASKIPQSLSCKIGNIILSDHAPLYLSYSLPGPYYAILAAFNPKLLFS</sequence>
<dbReference type="GeneTree" id="ENSGT01030000237048"/>
<protein>
    <recommendedName>
        <fullName evidence="2">Endonuclease/exonuclease/phosphatase domain-containing protein</fullName>
    </recommendedName>
</protein>
<evidence type="ECO:0000313" key="1">
    <source>
        <dbReference type="Ensembl" id="ENSPNYP00000012191.1"/>
    </source>
</evidence>
<dbReference type="AlphaFoldDB" id="A0A3B4FSD4"/>
<reference evidence="1" key="1">
    <citation type="submission" date="2023-09" db="UniProtKB">
        <authorList>
            <consortium name="Ensembl"/>
        </authorList>
    </citation>
    <scope>IDENTIFICATION</scope>
</reference>
<proteinExistence type="predicted"/>
<dbReference type="STRING" id="303518.ENSPNYP00000012191"/>
<accession>A0A3B4FSD4</accession>
<organism evidence="1">
    <name type="scientific">Pundamilia nyererei</name>
    <dbReference type="NCBI Taxonomy" id="303518"/>
    <lineage>
        <taxon>Eukaryota</taxon>
        <taxon>Metazoa</taxon>
        <taxon>Chordata</taxon>
        <taxon>Craniata</taxon>
        <taxon>Vertebrata</taxon>
        <taxon>Euteleostomi</taxon>
        <taxon>Actinopterygii</taxon>
        <taxon>Neopterygii</taxon>
        <taxon>Teleostei</taxon>
        <taxon>Neoteleostei</taxon>
        <taxon>Acanthomorphata</taxon>
        <taxon>Ovalentaria</taxon>
        <taxon>Cichlomorphae</taxon>
        <taxon>Cichliformes</taxon>
        <taxon>Cichlidae</taxon>
        <taxon>African cichlids</taxon>
        <taxon>Pseudocrenilabrinae</taxon>
        <taxon>Haplochromini</taxon>
        <taxon>Pundamilia</taxon>
    </lineage>
</organism>
<dbReference type="Gene3D" id="3.60.10.10">
    <property type="entry name" value="Endonuclease/exonuclease/phosphatase"/>
    <property type="match status" value="1"/>
</dbReference>
<dbReference type="Ensembl" id="ENSPNYT00000012490.1">
    <property type="protein sequence ID" value="ENSPNYP00000012191.1"/>
    <property type="gene ID" value="ENSPNYG00000009260.1"/>
</dbReference>